<organism evidence="1 2">
    <name type="scientific">Thanatephorus cucumeris (strain AG1-IB / isolate 7/3/14)</name>
    <name type="common">Lettuce bottom rot fungus</name>
    <name type="synonym">Rhizoctonia solani</name>
    <dbReference type="NCBI Taxonomy" id="1108050"/>
    <lineage>
        <taxon>Eukaryota</taxon>
        <taxon>Fungi</taxon>
        <taxon>Dikarya</taxon>
        <taxon>Basidiomycota</taxon>
        <taxon>Agaricomycotina</taxon>
        <taxon>Agaricomycetes</taxon>
        <taxon>Cantharellales</taxon>
        <taxon>Ceratobasidiaceae</taxon>
        <taxon>Rhizoctonia</taxon>
        <taxon>Rhizoctonia solani AG-1</taxon>
    </lineage>
</organism>
<protein>
    <submittedName>
        <fullName evidence="1">Uncharacterized protein</fullName>
    </submittedName>
</protein>
<keyword evidence="2" id="KW-1185">Reference proteome</keyword>
<dbReference type="EMBL" id="LN679136">
    <property type="protein sequence ID" value="CEL58993.1"/>
    <property type="molecule type" value="Genomic_DNA"/>
</dbReference>
<gene>
    <name evidence="1" type="ORF">RSOLAG1IB_08991</name>
</gene>
<dbReference type="Proteomes" id="UP000059188">
    <property type="component" value="Unassembled WGS sequence"/>
</dbReference>
<accession>A0A0B7FRY8</accession>
<evidence type="ECO:0000313" key="1">
    <source>
        <dbReference type="EMBL" id="CEL58993.1"/>
    </source>
</evidence>
<evidence type="ECO:0000313" key="2">
    <source>
        <dbReference type="Proteomes" id="UP000059188"/>
    </source>
</evidence>
<proteinExistence type="predicted"/>
<dbReference type="AlphaFoldDB" id="A0A0B7FRY8"/>
<reference evidence="1 2" key="1">
    <citation type="submission" date="2014-11" db="EMBL/GenBank/DDBJ databases">
        <authorList>
            <person name="Wibberg Daniel"/>
        </authorList>
    </citation>
    <scope>NUCLEOTIDE SEQUENCE [LARGE SCALE GENOMIC DNA]</scope>
    <source>
        <strain evidence="1">Rhizoctonia solani AG1-IB 7/3/14</strain>
    </source>
</reference>
<sequence length="153" mass="17094">MDGRGRALINTHTCLVSPPRSPIQASEYPPPRIRESEITLQIYLLTEDVNLNHWSHVRPCLASSILFVSILHCSKHTTTGGQSVEAASAGRILILSCFRCLRQPFKTSLPPVIPHPSSSRLLDSTALRSILLLPIQQCKFARLEDDKKTTHYL</sequence>
<name>A0A0B7FRY8_THACB</name>